<dbReference type="Pfam" id="PF02517">
    <property type="entry name" value="Rce1-like"/>
    <property type="match status" value="1"/>
</dbReference>
<proteinExistence type="predicted"/>
<feature type="domain" description="CAAX prenyl protease 2/Lysostaphin resistance protein A-like" evidence="2">
    <location>
        <begin position="75"/>
        <end position="235"/>
    </location>
</feature>
<sequence length="243" mass="27819">MRIILRDFWNFLKKPHSSQLPEVSTFKKTLHLFLALFVIRLISLVLEINAFRPLIRHLTGSEVARQYHSFDAVDFVVSALLIAPLVEEAAYRLGLRFHPVQTAISLGLVAFYWLPFGGTYSYTSLLSVAQLPGFYLMVFVSSVVGLTAYALFKIPYVGSQIAGKWNQQFGWIFYISSLLFGLMHVFNVREITWAVVVLAPVITFQQLVFGLFNGYVRMRYGFIQAVIQHALFNLLPVLIRFWS</sequence>
<dbReference type="AlphaFoldDB" id="A0A4R4KDD2"/>
<protein>
    <submittedName>
        <fullName evidence="3">CPBP family intramembrane metalloprotease</fullName>
    </submittedName>
</protein>
<dbReference type="InterPro" id="IPR003675">
    <property type="entry name" value="Rce1/LyrA-like_dom"/>
</dbReference>
<keyword evidence="3" id="KW-0482">Metalloprotease</keyword>
<feature type="transmembrane region" description="Helical" evidence="1">
    <location>
        <begin position="67"/>
        <end position="86"/>
    </location>
</feature>
<keyword evidence="1" id="KW-0812">Transmembrane</keyword>
<evidence type="ECO:0000313" key="3">
    <source>
        <dbReference type="EMBL" id="TDB65880.1"/>
    </source>
</evidence>
<dbReference type="RefSeq" id="WP_132116692.1">
    <property type="nucleotide sequence ID" value="NZ_SMJU01000005.1"/>
</dbReference>
<keyword evidence="1" id="KW-1133">Transmembrane helix</keyword>
<comment type="caution">
    <text evidence="3">The sequence shown here is derived from an EMBL/GenBank/DDBJ whole genome shotgun (WGS) entry which is preliminary data.</text>
</comment>
<dbReference type="GO" id="GO:0008237">
    <property type="term" value="F:metallopeptidase activity"/>
    <property type="evidence" value="ECO:0007669"/>
    <property type="project" value="UniProtKB-KW"/>
</dbReference>
<organism evidence="3 4">
    <name type="scientific">Arundinibacter roseus</name>
    <dbReference type="NCBI Taxonomy" id="2070510"/>
    <lineage>
        <taxon>Bacteria</taxon>
        <taxon>Pseudomonadati</taxon>
        <taxon>Bacteroidota</taxon>
        <taxon>Cytophagia</taxon>
        <taxon>Cytophagales</taxon>
        <taxon>Spirosomataceae</taxon>
        <taxon>Arundinibacter</taxon>
    </lineage>
</organism>
<keyword evidence="1" id="KW-0472">Membrane</keyword>
<accession>A0A4R4KDD2</accession>
<evidence type="ECO:0000256" key="1">
    <source>
        <dbReference type="SAM" id="Phobius"/>
    </source>
</evidence>
<keyword evidence="3" id="KW-0645">Protease</keyword>
<feature type="transmembrane region" description="Helical" evidence="1">
    <location>
        <begin position="32"/>
        <end position="55"/>
    </location>
</feature>
<feature type="transmembrane region" description="Helical" evidence="1">
    <location>
        <begin position="222"/>
        <end position="242"/>
    </location>
</feature>
<evidence type="ECO:0000313" key="4">
    <source>
        <dbReference type="Proteomes" id="UP000295706"/>
    </source>
</evidence>
<feature type="transmembrane region" description="Helical" evidence="1">
    <location>
        <begin position="93"/>
        <end position="114"/>
    </location>
</feature>
<dbReference type="GO" id="GO:0080120">
    <property type="term" value="P:CAAX-box protein maturation"/>
    <property type="evidence" value="ECO:0007669"/>
    <property type="project" value="UniProtKB-ARBA"/>
</dbReference>
<keyword evidence="3" id="KW-0378">Hydrolase</keyword>
<dbReference type="OrthoDB" id="960507at2"/>
<dbReference type="Proteomes" id="UP000295706">
    <property type="component" value="Unassembled WGS sequence"/>
</dbReference>
<reference evidence="3 4" key="1">
    <citation type="submission" date="2019-02" db="EMBL/GenBank/DDBJ databases">
        <title>Arundinibacter roseus gen. nov., sp. nov., a new member of the family Cytophagaceae.</title>
        <authorList>
            <person name="Szuroczki S."/>
            <person name="Khayer B."/>
            <person name="Sproer C."/>
            <person name="Toumi M."/>
            <person name="Szabo A."/>
            <person name="Felfoldi T."/>
            <person name="Schumann P."/>
            <person name="Toth E."/>
        </authorList>
    </citation>
    <scope>NUCLEOTIDE SEQUENCE [LARGE SCALE GENOMIC DNA]</scope>
    <source>
        <strain evidence="3 4">DMA-k-7a</strain>
    </source>
</reference>
<keyword evidence="4" id="KW-1185">Reference proteome</keyword>
<feature type="transmembrane region" description="Helical" evidence="1">
    <location>
        <begin position="192"/>
        <end position="215"/>
    </location>
</feature>
<feature type="transmembrane region" description="Helical" evidence="1">
    <location>
        <begin position="169"/>
        <end position="186"/>
    </location>
</feature>
<dbReference type="EMBL" id="SMJU01000005">
    <property type="protein sequence ID" value="TDB65880.1"/>
    <property type="molecule type" value="Genomic_DNA"/>
</dbReference>
<feature type="transmembrane region" description="Helical" evidence="1">
    <location>
        <begin position="134"/>
        <end position="157"/>
    </location>
</feature>
<dbReference type="GO" id="GO:0006508">
    <property type="term" value="P:proteolysis"/>
    <property type="evidence" value="ECO:0007669"/>
    <property type="project" value="UniProtKB-KW"/>
</dbReference>
<dbReference type="GO" id="GO:0004175">
    <property type="term" value="F:endopeptidase activity"/>
    <property type="evidence" value="ECO:0007669"/>
    <property type="project" value="UniProtKB-ARBA"/>
</dbReference>
<evidence type="ECO:0000259" key="2">
    <source>
        <dbReference type="Pfam" id="PF02517"/>
    </source>
</evidence>
<name>A0A4R4KDD2_9BACT</name>
<gene>
    <name evidence="3" type="ORF">EZE20_08930</name>
</gene>